<proteinExistence type="predicted"/>
<evidence type="ECO:0000313" key="1">
    <source>
        <dbReference type="EMBL" id="KAH3837542.1"/>
    </source>
</evidence>
<gene>
    <name evidence="1" type="ORF">DPMN_110935</name>
</gene>
<organism evidence="1 2">
    <name type="scientific">Dreissena polymorpha</name>
    <name type="common">Zebra mussel</name>
    <name type="synonym">Mytilus polymorpha</name>
    <dbReference type="NCBI Taxonomy" id="45954"/>
    <lineage>
        <taxon>Eukaryota</taxon>
        <taxon>Metazoa</taxon>
        <taxon>Spiralia</taxon>
        <taxon>Lophotrochozoa</taxon>
        <taxon>Mollusca</taxon>
        <taxon>Bivalvia</taxon>
        <taxon>Autobranchia</taxon>
        <taxon>Heteroconchia</taxon>
        <taxon>Euheterodonta</taxon>
        <taxon>Imparidentia</taxon>
        <taxon>Neoheterodontei</taxon>
        <taxon>Myida</taxon>
        <taxon>Dreissenoidea</taxon>
        <taxon>Dreissenidae</taxon>
        <taxon>Dreissena</taxon>
    </lineage>
</organism>
<dbReference type="EMBL" id="JAIWYP010000004">
    <property type="protein sequence ID" value="KAH3837542.1"/>
    <property type="molecule type" value="Genomic_DNA"/>
</dbReference>
<reference evidence="1" key="1">
    <citation type="journal article" date="2019" name="bioRxiv">
        <title>The Genome of the Zebra Mussel, Dreissena polymorpha: A Resource for Invasive Species Research.</title>
        <authorList>
            <person name="McCartney M.A."/>
            <person name="Auch B."/>
            <person name="Kono T."/>
            <person name="Mallez S."/>
            <person name="Zhang Y."/>
            <person name="Obille A."/>
            <person name="Becker A."/>
            <person name="Abrahante J.E."/>
            <person name="Garbe J."/>
            <person name="Badalamenti J.P."/>
            <person name="Herman A."/>
            <person name="Mangelson H."/>
            <person name="Liachko I."/>
            <person name="Sullivan S."/>
            <person name="Sone E.D."/>
            <person name="Koren S."/>
            <person name="Silverstein K.A.T."/>
            <person name="Beckman K.B."/>
            <person name="Gohl D.M."/>
        </authorList>
    </citation>
    <scope>NUCLEOTIDE SEQUENCE</scope>
    <source>
        <strain evidence="1">Duluth1</strain>
        <tissue evidence="1">Whole animal</tissue>
    </source>
</reference>
<dbReference type="AlphaFoldDB" id="A0A9D4QPA8"/>
<name>A0A9D4QPA8_DREPO</name>
<sequence>MPYAASVAPDLPAQQCSMARSYIVRHLVTQAFVVSRTDMLESYLTAQPGLEIRWPHIV</sequence>
<protein>
    <submittedName>
        <fullName evidence="1">Uncharacterized protein</fullName>
    </submittedName>
</protein>
<reference evidence="1" key="2">
    <citation type="submission" date="2020-11" db="EMBL/GenBank/DDBJ databases">
        <authorList>
            <person name="McCartney M.A."/>
            <person name="Auch B."/>
            <person name="Kono T."/>
            <person name="Mallez S."/>
            <person name="Becker A."/>
            <person name="Gohl D.M."/>
            <person name="Silverstein K.A.T."/>
            <person name="Koren S."/>
            <person name="Bechman K.B."/>
            <person name="Herman A."/>
            <person name="Abrahante J.E."/>
            <person name="Garbe J."/>
        </authorList>
    </citation>
    <scope>NUCLEOTIDE SEQUENCE</scope>
    <source>
        <strain evidence="1">Duluth1</strain>
        <tissue evidence="1">Whole animal</tissue>
    </source>
</reference>
<keyword evidence="2" id="KW-1185">Reference proteome</keyword>
<comment type="caution">
    <text evidence="1">The sequence shown here is derived from an EMBL/GenBank/DDBJ whole genome shotgun (WGS) entry which is preliminary data.</text>
</comment>
<evidence type="ECO:0000313" key="2">
    <source>
        <dbReference type="Proteomes" id="UP000828390"/>
    </source>
</evidence>
<accession>A0A9D4QPA8</accession>
<dbReference type="Proteomes" id="UP000828390">
    <property type="component" value="Unassembled WGS sequence"/>
</dbReference>